<dbReference type="STRING" id="945553.A0A0D2ME35"/>
<dbReference type="PANTHER" id="PTHR22791">
    <property type="entry name" value="RING-TYPE DOMAIN-CONTAINING PROTEIN"/>
    <property type="match status" value="1"/>
</dbReference>
<dbReference type="Gene3D" id="3.30.40.10">
    <property type="entry name" value="Zinc/RING finger domain, C3HC4 (zinc finger)"/>
    <property type="match status" value="1"/>
</dbReference>
<keyword evidence="7" id="KW-1185">Reference proteome</keyword>
<dbReference type="SUPFAM" id="SSF57850">
    <property type="entry name" value="RING/U-box"/>
    <property type="match status" value="1"/>
</dbReference>
<keyword evidence="2" id="KW-0863">Zinc-finger</keyword>
<keyword evidence="4" id="KW-0175">Coiled coil</keyword>
<dbReference type="PROSITE" id="PS00518">
    <property type="entry name" value="ZF_RING_1"/>
    <property type="match status" value="1"/>
</dbReference>
<organism evidence="6 7">
    <name type="scientific">Hypholoma sublateritium (strain FD-334 SS-4)</name>
    <dbReference type="NCBI Taxonomy" id="945553"/>
    <lineage>
        <taxon>Eukaryota</taxon>
        <taxon>Fungi</taxon>
        <taxon>Dikarya</taxon>
        <taxon>Basidiomycota</taxon>
        <taxon>Agaricomycotina</taxon>
        <taxon>Agaricomycetes</taxon>
        <taxon>Agaricomycetidae</taxon>
        <taxon>Agaricales</taxon>
        <taxon>Agaricineae</taxon>
        <taxon>Strophariaceae</taxon>
        <taxon>Hypholoma</taxon>
    </lineage>
</organism>
<proteinExistence type="predicted"/>
<dbReference type="InterPro" id="IPR017907">
    <property type="entry name" value="Znf_RING_CS"/>
</dbReference>
<dbReference type="Proteomes" id="UP000054270">
    <property type="component" value="Unassembled WGS sequence"/>
</dbReference>
<dbReference type="GO" id="GO:0016567">
    <property type="term" value="P:protein ubiquitination"/>
    <property type="evidence" value="ECO:0007669"/>
    <property type="project" value="TreeGrafter"/>
</dbReference>
<dbReference type="InterPro" id="IPR001841">
    <property type="entry name" value="Znf_RING"/>
</dbReference>
<dbReference type="OMA" id="FTELRFI"/>
<evidence type="ECO:0000259" key="5">
    <source>
        <dbReference type="SMART" id="SM00184"/>
    </source>
</evidence>
<keyword evidence="3" id="KW-0862">Zinc</keyword>
<dbReference type="AlphaFoldDB" id="A0A0D2ME35"/>
<feature type="domain" description="RING-type" evidence="5">
    <location>
        <begin position="10"/>
        <end position="50"/>
    </location>
</feature>
<protein>
    <recommendedName>
        <fullName evidence="5">RING-type domain-containing protein</fullName>
    </recommendedName>
</protein>
<evidence type="ECO:0000313" key="6">
    <source>
        <dbReference type="EMBL" id="KJA21823.1"/>
    </source>
</evidence>
<dbReference type="GO" id="GO:0008270">
    <property type="term" value="F:zinc ion binding"/>
    <property type="evidence" value="ECO:0007669"/>
    <property type="project" value="UniProtKB-KW"/>
</dbReference>
<dbReference type="PANTHER" id="PTHR22791:SF6">
    <property type="entry name" value="RING-TYPE DOMAIN-CONTAINING PROTEIN"/>
    <property type="match status" value="1"/>
</dbReference>
<evidence type="ECO:0000313" key="7">
    <source>
        <dbReference type="Proteomes" id="UP000054270"/>
    </source>
</evidence>
<evidence type="ECO:0000256" key="4">
    <source>
        <dbReference type="SAM" id="Coils"/>
    </source>
</evidence>
<dbReference type="OrthoDB" id="6105938at2759"/>
<dbReference type="EMBL" id="KN817555">
    <property type="protein sequence ID" value="KJA21823.1"/>
    <property type="molecule type" value="Genomic_DNA"/>
</dbReference>
<dbReference type="GO" id="GO:0061630">
    <property type="term" value="F:ubiquitin protein ligase activity"/>
    <property type="evidence" value="ECO:0007669"/>
    <property type="project" value="TreeGrafter"/>
</dbReference>
<evidence type="ECO:0000256" key="1">
    <source>
        <dbReference type="ARBA" id="ARBA00022723"/>
    </source>
</evidence>
<dbReference type="Pfam" id="PF14634">
    <property type="entry name" value="zf-RING_5"/>
    <property type="match status" value="1"/>
</dbReference>
<evidence type="ECO:0000256" key="3">
    <source>
        <dbReference type="ARBA" id="ARBA00022833"/>
    </source>
</evidence>
<dbReference type="InterPro" id="IPR013083">
    <property type="entry name" value="Znf_RING/FYVE/PHD"/>
</dbReference>
<accession>A0A0D2ME35</accession>
<dbReference type="SMART" id="SM00184">
    <property type="entry name" value="RING"/>
    <property type="match status" value="1"/>
</dbReference>
<gene>
    <name evidence="6" type="ORF">HYPSUDRAFT_140043</name>
</gene>
<feature type="coiled-coil region" evidence="4">
    <location>
        <begin position="140"/>
        <end position="184"/>
    </location>
</feature>
<sequence>MLSLGPASSCDICYERFGQDEKAPWSIECGHVFCGECLQNVNDPRVCPMCRSPFEEESCIKLHVDIDVVPSEPTAAEAADAKEARRIQHAIASIPETGATEPSLRQLIQEGSKFLSAQPRNSFKDLRNAHRIIKYLYDVKMQHRQQAQAIEAAKEQASQLSKEKADLLKQLEKLEETRQYENETATAVENTLREHCAQAKQAQNLASE</sequence>
<reference evidence="7" key="1">
    <citation type="submission" date="2014-04" db="EMBL/GenBank/DDBJ databases">
        <title>Evolutionary Origins and Diversification of the Mycorrhizal Mutualists.</title>
        <authorList>
            <consortium name="DOE Joint Genome Institute"/>
            <consortium name="Mycorrhizal Genomics Consortium"/>
            <person name="Kohler A."/>
            <person name="Kuo A."/>
            <person name="Nagy L.G."/>
            <person name="Floudas D."/>
            <person name="Copeland A."/>
            <person name="Barry K.W."/>
            <person name="Cichocki N."/>
            <person name="Veneault-Fourrey C."/>
            <person name="LaButti K."/>
            <person name="Lindquist E.A."/>
            <person name="Lipzen A."/>
            <person name="Lundell T."/>
            <person name="Morin E."/>
            <person name="Murat C."/>
            <person name="Riley R."/>
            <person name="Ohm R."/>
            <person name="Sun H."/>
            <person name="Tunlid A."/>
            <person name="Henrissat B."/>
            <person name="Grigoriev I.V."/>
            <person name="Hibbett D.S."/>
            <person name="Martin F."/>
        </authorList>
    </citation>
    <scope>NUCLEOTIDE SEQUENCE [LARGE SCALE GENOMIC DNA]</scope>
    <source>
        <strain evidence="7">FD-334 SS-4</strain>
    </source>
</reference>
<evidence type="ECO:0000256" key="2">
    <source>
        <dbReference type="ARBA" id="ARBA00022771"/>
    </source>
</evidence>
<dbReference type="InterPro" id="IPR051435">
    <property type="entry name" value="RING_finger_E3_ubiq-ligases"/>
</dbReference>
<keyword evidence="1" id="KW-0479">Metal-binding</keyword>
<name>A0A0D2ME35_HYPSF</name>